<dbReference type="EC" id="4.1.1.112" evidence="6"/>
<evidence type="ECO:0000256" key="1">
    <source>
        <dbReference type="ARBA" id="ARBA00001342"/>
    </source>
</evidence>
<evidence type="ECO:0000313" key="14">
    <source>
        <dbReference type="Proteomes" id="UP001398420"/>
    </source>
</evidence>
<accession>A0ABU9LK57</accession>
<comment type="catalytic activity">
    <reaction evidence="12">
        <text>oxaloacetate + H(+) = pyruvate + CO2</text>
        <dbReference type="Rhea" id="RHEA:15641"/>
        <dbReference type="ChEBI" id="CHEBI:15361"/>
        <dbReference type="ChEBI" id="CHEBI:15378"/>
        <dbReference type="ChEBI" id="CHEBI:16452"/>
        <dbReference type="ChEBI" id="CHEBI:16526"/>
        <dbReference type="EC" id="4.1.1.112"/>
    </reaction>
</comment>
<dbReference type="EMBL" id="JBCEWA010000004">
    <property type="protein sequence ID" value="MEL5988144.1"/>
    <property type="molecule type" value="Genomic_DNA"/>
</dbReference>
<dbReference type="PANTHER" id="PTHR33254">
    <property type="entry name" value="4-HYDROXY-4-METHYL-2-OXOGLUTARATE ALDOLASE 3-RELATED"/>
    <property type="match status" value="1"/>
</dbReference>
<comment type="caution">
    <text evidence="13">The sequence shown here is derived from an EMBL/GenBank/DDBJ whole genome shotgun (WGS) entry which is preliminary data.</text>
</comment>
<evidence type="ECO:0000256" key="7">
    <source>
        <dbReference type="ARBA" id="ARBA00016549"/>
    </source>
</evidence>
<dbReference type="EC" id="4.1.3.17" evidence="5"/>
<dbReference type="Proteomes" id="UP001398420">
    <property type="component" value="Unassembled WGS sequence"/>
</dbReference>
<dbReference type="InterPro" id="IPR036704">
    <property type="entry name" value="RraA/RraA-like_sf"/>
</dbReference>
<comment type="function">
    <text evidence="8">Catalyzes the aldol cleavage of 4-hydroxy-4-methyl-2-oxoglutarate (HMG) into 2 molecules of pyruvate. Also contains a secondary oxaloacetate (OAA) decarboxylase activity due to the common pyruvate enolate transition state formed following C-C bond cleavage in the retro-aldol and decarboxylation reactions.</text>
</comment>
<comment type="subunit">
    <text evidence="4">Homotrimer.</text>
</comment>
<dbReference type="Gene3D" id="3.50.30.40">
    <property type="entry name" value="Ribonuclease E inhibitor RraA/RraA-like"/>
    <property type="match status" value="1"/>
</dbReference>
<evidence type="ECO:0000256" key="12">
    <source>
        <dbReference type="ARBA" id="ARBA00047973"/>
    </source>
</evidence>
<comment type="cofactor">
    <cofactor evidence="2">
        <name>a divalent metal cation</name>
        <dbReference type="ChEBI" id="CHEBI:60240"/>
    </cofactor>
</comment>
<protein>
    <recommendedName>
        <fullName evidence="7">Putative 4-hydroxy-4-methyl-2-oxoglutarate aldolase</fullName>
        <ecNumber evidence="6">4.1.1.112</ecNumber>
        <ecNumber evidence="5">4.1.3.17</ecNumber>
    </recommendedName>
    <alternativeName>
        <fullName evidence="11">Oxaloacetate decarboxylase</fullName>
    </alternativeName>
    <alternativeName>
        <fullName evidence="9">Regulator of ribonuclease activity homolog</fullName>
    </alternativeName>
    <alternativeName>
        <fullName evidence="10">RraA-like protein</fullName>
    </alternativeName>
</protein>
<dbReference type="RefSeq" id="WP_342302864.1">
    <property type="nucleotide sequence ID" value="NZ_JBCEWA010000004.1"/>
</dbReference>
<gene>
    <name evidence="13" type="ORF">AAF454_06900</name>
</gene>
<dbReference type="SUPFAM" id="SSF89562">
    <property type="entry name" value="RraA-like"/>
    <property type="match status" value="1"/>
</dbReference>
<evidence type="ECO:0000256" key="5">
    <source>
        <dbReference type="ARBA" id="ARBA00012213"/>
    </source>
</evidence>
<evidence type="ECO:0000256" key="3">
    <source>
        <dbReference type="ARBA" id="ARBA00008621"/>
    </source>
</evidence>
<evidence type="ECO:0000256" key="2">
    <source>
        <dbReference type="ARBA" id="ARBA00001968"/>
    </source>
</evidence>
<evidence type="ECO:0000256" key="10">
    <source>
        <dbReference type="ARBA" id="ARBA00030169"/>
    </source>
</evidence>
<evidence type="ECO:0000256" key="6">
    <source>
        <dbReference type="ARBA" id="ARBA00012947"/>
    </source>
</evidence>
<evidence type="ECO:0000256" key="11">
    <source>
        <dbReference type="ARBA" id="ARBA00032305"/>
    </source>
</evidence>
<comment type="similarity">
    <text evidence="3">Belongs to the class II aldolase/RraA-like family.</text>
</comment>
<sequence>MTTQTQKVYYPTTAISDGQHGEGFVAGGIRPIREDFTLFGKAITVKLPVGENGAVLEAIAQAERGDVLVVDARGDLNRAIAGDFVMSMMKAVGIAGLVVDGVIRDIEAARALDFPVFCKGTTAVAGVKNGGGRVQVPVAIGEVAVQPGDYIFGDADGVIVVPQSNIDEVLELTQAKIQSDTEREESVLQTEETVRAYLAKVTSK</sequence>
<proteinExistence type="inferred from homology"/>
<evidence type="ECO:0000256" key="8">
    <source>
        <dbReference type="ARBA" id="ARBA00025046"/>
    </source>
</evidence>
<evidence type="ECO:0000256" key="4">
    <source>
        <dbReference type="ARBA" id="ARBA00011233"/>
    </source>
</evidence>
<dbReference type="PANTHER" id="PTHR33254:SF4">
    <property type="entry name" value="4-HYDROXY-4-METHYL-2-OXOGLUTARATE ALDOLASE 3-RELATED"/>
    <property type="match status" value="1"/>
</dbReference>
<dbReference type="Pfam" id="PF03737">
    <property type="entry name" value="RraA-like"/>
    <property type="match status" value="1"/>
</dbReference>
<keyword evidence="14" id="KW-1185">Reference proteome</keyword>
<dbReference type="CDD" id="cd16841">
    <property type="entry name" value="RraA_family"/>
    <property type="match status" value="1"/>
</dbReference>
<comment type="catalytic activity">
    <reaction evidence="1">
        <text>4-hydroxy-4-methyl-2-oxoglutarate = 2 pyruvate</text>
        <dbReference type="Rhea" id="RHEA:22748"/>
        <dbReference type="ChEBI" id="CHEBI:15361"/>
        <dbReference type="ChEBI" id="CHEBI:58276"/>
        <dbReference type="EC" id="4.1.3.17"/>
    </reaction>
</comment>
<evidence type="ECO:0000313" key="13">
    <source>
        <dbReference type="EMBL" id="MEL5988144.1"/>
    </source>
</evidence>
<dbReference type="InterPro" id="IPR005493">
    <property type="entry name" value="RraA/RraA-like"/>
</dbReference>
<name>A0ABU9LK57_9BACL</name>
<organism evidence="13 14">
    <name type="scientific">Kurthia gibsonii</name>
    <dbReference type="NCBI Taxonomy" id="33946"/>
    <lineage>
        <taxon>Bacteria</taxon>
        <taxon>Bacillati</taxon>
        <taxon>Bacillota</taxon>
        <taxon>Bacilli</taxon>
        <taxon>Bacillales</taxon>
        <taxon>Caryophanaceae</taxon>
        <taxon>Kurthia</taxon>
    </lineage>
</organism>
<reference evidence="13 14" key="1">
    <citation type="submission" date="2024-04" db="EMBL/GenBank/DDBJ databases">
        <authorList>
            <person name="Wu Y.S."/>
            <person name="Zhang L."/>
        </authorList>
    </citation>
    <scope>NUCLEOTIDE SEQUENCE [LARGE SCALE GENOMIC DNA]</scope>
    <source>
        <strain evidence="13 14">KG-01</strain>
    </source>
</reference>
<evidence type="ECO:0000256" key="9">
    <source>
        <dbReference type="ARBA" id="ARBA00029596"/>
    </source>
</evidence>